<dbReference type="PANTHER" id="PTHR10072:SF41">
    <property type="entry name" value="IRON-SULFUR CLUSTER ASSEMBLY 1 HOMOLOG, MITOCHONDRIAL"/>
    <property type="match status" value="1"/>
</dbReference>
<dbReference type="AlphaFoldDB" id="A0A1I7FXE4"/>
<gene>
    <name evidence="3" type="ORF">SAMN05216339_10265</name>
</gene>
<dbReference type="Proteomes" id="UP000183926">
    <property type="component" value="Unassembled WGS sequence"/>
</dbReference>
<accession>A0A1I7FXE4</accession>
<protein>
    <submittedName>
        <fullName evidence="3">Iron-sulfur cluster assembly protein</fullName>
    </submittedName>
</protein>
<evidence type="ECO:0000313" key="4">
    <source>
        <dbReference type="Proteomes" id="UP000183926"/>
    </source>
</evidence>
<dbReference type="RefSeq" id="WP_074926950.1">
    <property type="nucleotide sequence ID" value="NZ_FPBL01000002.1"/>
</dbReference>
<dbReference type="InterPro" id="IPR035903">
    <property type="entry name" value="HesB-like_dom_sf"/>
</dbReference>
<comment type="similarity">
    <text evidence="1">Belongs to the HesB/IscA family.</text>
</comment>
<proteinExistence type="inferred from homology"/>
<dbReference type="Gene3D" id="2.60.300.12">
    <property type="entry name" value="HesB-like domain"/>
    <property type="match status" value="1"/>
</dbReference>
<dbReference type="EMBL" id="FPBL01000002">
    <property type="protein sequence ID" value="SFU40864.1"/>
    <property type="molecule type" value="Genomic_DNA"/>
</dbReference>
<dbReference type="InterPro" id="IPR017870">
    <property type="entry name" value="FeS_cluster_insertion_CS"/>
</dbReference>
<dbReference type="NCBIfam" id="TIGR00049">
    <property type="entry name" value="iron-sulfur cluster assembly accessory protein"/>
    <property type="match status" value="1"/>
</dbReference>
<dbReference type="GO" id="GO:0051537">
    <property type="term" value="F:2 iron, 2 sulfur cluster binding"/>
    <property type="evidence" value="ECO:0007669"/>
    <property type="project" value="UniProtKB-ARBA"/>
</dbReference>
<dbReference type="InterPro" id="IPR000361">
    <property type="entry name" value="ATAP_core_dom"/>
</dbReference>
<evidence type="ECO:0000256" key="1">
    <source>
        <dbReference type="ARBA" id="ARBA00006718"/>
    </source>
</evidence>
<evidence type="ECO:0000313" key="3">
    <source>
        <dbReference type="EMBL" id="SFU40864.1"/>
    </source>
</evidence>
<dbReference type="PROSITE" id="PS01152">
    <property type="entry name" value="HESB"/>
    <property type="match status" value="1"/>
</dbReference>
<evidence type="ECO:0000259" key="2">
    <source>
        <dbReference type="Pfam" id="PF01521"/>
    </source>
</evidence>
<dbReference type="Pfam" id="PF01521">
    <property type="entry name" value="Fe-S_biosyn"/>
    <property type="match status" value="1"/>
</dbReference>
<name>A0A1I7FXE4_9PROT</name>
<dbReference type="GO" id="GO:0005829">
    <property type="term" value="C:cytosol"/>
    <property type="evidence" value="ECO:0007669"/>
    <property type="project" value="TreeGrafter"/>
</dbReference>
<dbReference type="GO" id="GO:0016226">
    <property type="term" value="P:iron-sulfur cluster assembly"/>
    <property type="evidence" value="ECO:0007669"/>
    <property type="project" value="InterPro"/>
</dbReference>
<dbReference type="PANTHER" id="PTHR10072">
    <property type="entry name" value="IRON-SULFUR CLUSTER ASSEMBLY PROTEIN"/>
    <property type="match status" value="1"/>
</dbReference>
<reference evidence="3 4" key="1">
    <citation type="submission" date="2016-10" db="EMBL/GenBank/DDBJ databases">
        <authorList>
            <person name="de Groot N.N."/>
        </authorList>
    </citation>
    <scope>NUCLEOTIDE SEQUENCE [LARGE SCALE GENOMIC DNA]</scope>
    <source>
        <strain evidence="3 4">Nm24</strain>
    </source>
</reference>
<feature type="domain" description="Core" evidence="2">
    <location>
        <begin position="1"/>
        <end position="103"/>
    </location>
</feature>
<organism evidence="3 4">
    <name type="scientific">Nitrosomonas eutropha</name>
    <dbReference type="NCBI Taxonomy" id="916"/>
    <lineage>
        <taxon>Bacteria</taxon>
        <taxon>Pseudomonadati</taxon>
        <taxon>Pseudomonadota</taxon>
        <taxon>Betaproteobacteria</taxon>
        <taxon>Nitrosomonadales</taxon>
        <taxon>Nitrosomonadaceae</taxon>
        <taxon>Nitrosomonas</taxon>
    </lineage>
</organism>
<dbReference type="InterPro" id="IPR050322">
    <property type="entry name" value="Fe-S_cluster_asmbl/transfer"/>
</dbReference>
<sequence length="109" mass="12147">MAITLTERAARQIRHQLDRRGKGVALRLGIRKSGCSGFAYSFDYADDVLEDDQLFESNDAKVIVKRDQLSFIDGSEIDFVQEGLNSSFKFSNPNIDNTCGCGESFSLKT</sequence>
<dbReference type="OrthoDB" id="9801228at2"/>
<dbReference type="InterPro" id="IPR016092">
    <property type="entry name" value="ATAP"/>
</dbReference>
<dbReference type="SUPFAM" id="SSF89360">
    <property type="entry name" value="HesB-like domain"/>
    <property type="match status" value="1"/>
</dbReference>